<reference evidence="1 2" key="1">
    <citation type="submission" date="2018-06" db="EMBL/GenBank/DDBJ databases">
        <title>Genome sequencing of Flavobacterium.</title>
        <authorList>
            <person name="Baek M.-G."/>
            <person name="Yi H."/>
        </authorList>
    </citation>
    <scope>NUCLEOTIDE SEQUENCE [LARGE SCALE GENOMIC DNA]</scope>
    <source>
        <strain evidence="1 2">HYN0086</strain>
    </source>
</reference>
<name>A0A344LYW5_9FLAO</name>
<proteinExistence type="predicted"/>
<dbReference type="Proteomes" id="UP000251561">
    <property type="component" value="Chromosome"/>
</dbReference>
<accession>A0A344LYW5</accession>
<dbReference type="AlphaFoldDB" id="A0A344LYW5"/>
<organism evidence="1 2">
    <name type="scientific">Flavobacterium fluviale</name>
    <dbReference type="NCBI Taxonomy" id="2249356"/>
    <lineage>
        <taxon>Bacteria</taxon>
        <taxon>Pseudomonadati</taxon>
        <taxon>Bacteroidota</taxon>
        <taxon>Flavobacteriia</taxon>
        <taxon>Flavobacteriales</taxon>
        <taxon>Flavobacteriaceae</taxon>
        <taxon>Flavobacterium</taxon>
    </lineage>
</organism>
<protein>
    <recommendedName>
        <fullName evidence="3">Integrase core domain-containing protein</fullName>
    </recommendedName>
</protein>
<keyword evidence="2" id="KW-1185">Reference proteome</keyword>
<evidence type="ECO:0000313" key="2">
    <source>
        <dbReference type="Proteomes" id="UP000251561"/>
    </source>
</evidence>
<dbReference type="OrthoDB" id="9815231at2"/>
<evidence type="ECO:0000313" key="1">
    <source>
        <dbReference type="EMBL" id="AXB59107.1"/>
    </source>
</evidence>
<sequence>MTDYIENFYNTCRRHSALENLTIEEFHNQQPIKQ</sequence>
<dbReference type="EMBL" id="CP030261">
    <property type="protein sequence ID" value="AXB59107.1"/>
    <property type="molecule type" value="Genomic_DNA"/>
</dbReference>
<gene>
    <name evidence="1" type="ORF">HYN86_17845</name>
</gene>
<dbReference type="KEGG" id="ffl:HYN86_17845"/>
<evidence type="ECO:0008006" key="3">
    <source>
        <dbReference type="Google" id="ProtNLM"/>
    </source>
</evidence>